<evidence type="ECO:0000259" key="14">
    <source>
        <dbReference type="Pfam" id="PF10509"/>
    </source>
</evidence>
<protein>
    <recommendedName>
        <fullName evidence="11">Galactokinase</fullName>
        <ecNumber evidence="11">2.7.1.6</ecNumber>
    </recommendedName>
</protein>
<accession>A0A537LSC9</accession>
<organism evidence="15 16">
    <name type="scientific">Candidatus Segetimicrobium genomatis</name>
    <dbReference type="NCBI Taxonomy" id="2569760"/>
    <lineage>
        <taxon>Bacteria</taxon>
        <taxon>Bacillati</taxon>
        <taxon>Candidatus Sysuimicrobiota</taxon>
        <taxon>Candidatus Sysuimicrobiia</taxon>
        <taxon>Candidatus Sysuimicrobiales</taxon>
        <taxon>Candidatus Segetimicrobiaceae</taxon>
        <taxon>Candidatus Segetimicrobium</taxon>
    </lineage>
</organism>
<dbReference type="InterPro" id="IPR006203">
    <property type="entry name" value="GHMP_knse_ATP-bd_CS"/>
</dbReference>
<dbReference type="AlphaFoldDB" id="A0A537LSC9"/>
<dbReference type="GO" id="GO:0004335">
    <property type="term" value="F:galactokinase activity"/>
    <property type="evidence" value="ECO:0007669"/>
    <property type="project" value="UniProtKB-UniRule"/>
</dbReference>
<evidence type="ECO:0000256" key="5">
    <source>
        <dbReference type="ARBA" id="ARBA00022741"/>
    </source>
</evidence>
<dbReference type="PIRSF" id="PIRSF000530">
    <property type="entry name" value="Galactokinase"/>
    <property type="match status" value="1"/>
</dbReference>
<comment type="caution">
    <text evidence="15">The sequence shown here is derived from an EMBL/GenBank/DDBJ whole genome shotgun (WGS) entry which is preliminary data.</text>
</comment>
<evidence type="ECO:0000256" key="10">
    <source>
        <dbReference type="ARBA" id="ARBA00023277"/>
    </source>
</evidence>
<dbReference type="FunFam" id="3.30.230.10:FF:000017">
    <property type="entry name" value="Galactokinase"/>
    <property type="match status" value="1"/>
</dbReference>
<evidence type="ECO:0000256" key="1">
    <source>
        <dbReference type="ARBA" id="ARBA00006566"/>
    </source>
</evidence>
<dbReference type="InterPro" id="IPR000705">
    <property type="entry name" value="Galactokinase"/>
</dbReference>
<evidence type="ECO:0000313" key="15">
    <source>
        <dbReference type="EMBL" id="TMJ10890.1"/>
    </source>
</evidence>
<dbReference type="InterPro" id="IPR006204">
    <property type="entry name" value="GHMP_kinase_N_dom"/>
</dbReference>
<dbReference type="InterPro" id="IPR019539">
    <property type="entry name" value="GalKase_N"/>
</dbReference>
<keyword evidence="5" id="KW-0547">Nucleotide-binding</keyword>
<dbReference type="SUPFAM" id="SSF54211">
    <property type="entry name" value="Ribosomal protein S5 domain 2-like"/>
    <property type="match status" value="1"/>
</dbReference>
<dbReference type="Pfam" id="PF08544">
    <property type="entry name" value="GHMP_kinases_C"/>
    <property type="match status" value="1"/>
</dbReference>
<dbReference type="PRINTS" id="PR00473">
    <property type="entry name" value="GALCTOKINASE"/>
</dbReference>
<keyword evidence="2" id="KW-0963">Cytoplasm</keyword>
<keyword evidence="3 15" id="KW-0808">Transferase</keyword>
<dbReference type="InterPro" id="IPR019741">
    <property type="entry name" value="Galactokinase_CS"/>
</dbReference>
<dbReference type="InterPro" id="IPR013750">
    <property type="entry name" value="GHMP_kinase_C_dom"/>
</dbReference>
<feature type="domain" description="Galactokinase N-terminal" evidence="14">
    <location>
        <begin position="18"/>
        <end position="64"/>
    </location>
</feature>
<evidence type="ECO:0000256" key="4">
    <source>
        <dbReference type="ARBA" id="ARBA00022723"/>
    </source>
</evidence>
<dbReference type="InterPro" id="IPR014721">
    <property type="entry name" value="Ribsml_uS5_D2-typ_fold_subgr"/>
</dbReference>
<dbReference type="GO" id="GO:0046872">
    <property type="term" value="F:metal ion binding"/>
    <property type="evidence" value="ECO:0007669"/>
    <property type="project" value="UniProtKB-KW"/>
</dbReference>
<dbReference type="Gene3D" id="3.30.70.890">
    <property type="entry name" value="GHMP kinase, C-terminal domain"/>
    <property type="match status" value="1"/>
</dbReference>
<comment type="similarity">
    <text evidence="1">Belongs to the GHMP kinase family. GalK subfamily.</text>
</comment>
<keyword evidence="7" id="KW-0067">ATP-binding</keyword>
<dbReference type="GO" id="GO:0005524">
    <property type="term" value="F:ATP binding"/>
    <property type="evidence" value="ECO:0007669"/>
    <property type="project" value="UniProtKB-UniRule"/>
</dbReference>
<dbReference type="PANTHER" id="PTHR10457">
    <property type="entry name" value="MEVALONATE KINASE/GALACTOKINASE"/>
    <property type="match status" value="1"/>
</dbReference>
<dbReference type="FunFam" id="3.30.70.890:FF:000001">
    <property type="entry name" value="Galactokinase"/>
    <property type="match status" value="1"/>
</dbReference>
<evidence type="ECO:0000313" key="16">
    <source>
        <dbReference type="Proteomes" id="UP000315217"/>
    </source>
</evidence>
<dbReference type="PROSITE" id="PS00106">
    <property type="entry name" value="GALACTOKINASE"/>
    <property type="match status" value="1"/>
</dbReference>
<dbReference type="InterPro" id="IPR036554">
    <property type="entry name" value="GHMP_kinase_C_sf"/>
</dbReference>
<dbReference type="GO" id="GO:0006012">
    <property type="term" value="P:galactose metabolic process"/>
    <property type="evidence" value="ECO:0007669"/>
    <property type="project" value="UniProtKB-UniRule"/>
</dbReference>
<evidence type="ECO:0000256" key="9">
    <source>
        <dbReference type="ARBA" id="ARBA00023144"/>
    </source>
</evidence>
<dbReference type="EC" id="2.7.1.6" evidence="11"/>
<feature type="domain" description="GHMP kinase N-terminal" evidence="12">
    <location>
        <begin position="104"/>
        <end position="184"/>
    </location>
</feature>
<keyword evidence="4" id="KW-0479">Metal-binding</keyword>
<evidence type="ECO:0000259" key="12">
    <source>
        <dbReference type="Pfam" id="PF00288"/>
    </source>
</evidence>
<reference evidence="15 16" key="1">
    <citation type="journal article" date="2019" name="Nat. Microbiol.">
        <title>Mediterranean grassland soil C-N compound turnover is dependent on rainfall and depth, and is mediated by genomically divergent microorganisms.</title>
        <authorList>
            <person name="Diamond S."/>
            <person name="Andeer P.F."/>
            <person name="Li Z."/>
            <person name="Crits-Christoph A."/>
            <person name="Burstein D."/>
            <person name="Anantharaman K."/>
            <person name="Lane K.R."/>
            <person name="Thomas B.C."/>
            <person name="Pan C."/>
            <person name="Northen T.R."/>
            <person name="Banfield J.F."/>
        </authorList>
    </citation>
    <scope>NUCLEOTIDE SEQUENCE [LARGE SCALE GENOMIC DNA]</scope>
    <source>
        <strain evidence="15">NP_1</strain>
    </source>
</reference>
<dbReference type="Pfam" id="PF00288">
    <property type="entry name" value="GHMP_kinases_N"/>
    <property type="match status" value="1"/>
</dbReference>
<proteinExistence type="inferred from homology"/>
<sequence>MALMSDPAPWTAAVDLLRREFGTQPDFVAGAPGRVNLIGEHTDYNDGLVLPAAIDRHVFIAARRNGSPRVRLAAAAFEGRVEFPCDDPGRPVLPAWARYPQGVAVKLLARGISVHGLDAAIAGDLPIGAGLSSSAALEVASALVLEAAGDHALPARDRALVCHAAEAEFVGVPSGIMDQFASALCRRGHALFLDCRSLETHHIPLGASLAIAVCDTGTARSLAGSAYAQRRRECTDAVLALQKTGMKIASLRDVTADDLPRVERLPEPLYRRVRHVVTENARVVETATLLESGQPAGLAEVLAASHRSLRDDYEVSSRELDAMVDAALASPGCIAARMTGAGFGGAVVALVQRAAADAFLAATAEGFQKRTGRAGRLFMTEAAEGAQLLEQRDWGMGTGN</sequence>
<dbReference type="Pfam" id="PF10509">
    <property type="entry name" value="GalKase_gal_bdg"/>
    <property type="match status" value="1"/>
</dbReference>
<evidence type="ECO:0000256" key="8">
    <source>
        <dbReference type="ARBA" id="ARBA00022842"/>
    </source>
</evidence>
<keyword evidence="6 15" id="KW-0418">Kinase</keyword>
<evidence type="ECO:0000256" key="3">
    <source>
        <dbReference type="ARBA" id="ARBA00022679"/>
    </source>
</evidence>
<evidence type="ECO:0000256" key="7">
    <source>
        <dbReference type="ARBA" id="ARBA00022840"/>
    </source>
</evidence>
<dbReference type="NCBIfam" id="TIGR00131">
    <property type="entry name" value="gal_kin"/>
    <property type="match status" value="1"/>
</dbReference>
<dbReference type="SUPFAM" id="SSF55060">
    <property type="entry name" value="GHMP Kinase, C-terminal domain"/>
    <property type="match status" value="1"/>
</dbReference>
<keyword evidence="8" id="KW-0460">Magnesium</keyword>
<dbReference type="GO" id="GO:0005829">
    <property type="term" value="C:cytosol"/>
    <property type="evidence" value="ECO:0007669"/>
    <property type="project" value="TreeGrafter"/>
</dbReference>
<dbReference type="Gene3D" id="3.30.230.10">
    <property type="match status" value="1"/>
</dbReference>
<name>A0A537LSC9_9BACT</name>
<evidence type="ECO:0000256" key="11">
    <source>
        <dbReference type="NCBIfam" id="TIGR00131"/>
    </source>
</evidence>
<feature type="domain" description="GHMP kinase C-terminal" evidence="13">
    <location>
        <begin position="289"/>
        <end position="362"/>
    </location>
</feature>
<keyword evidence="10" id="KW-0119">Carbohydrate metabolism</keyword>
<dbReference type="InterPro" id="IPR006206">
    <property type="entry name" value="Mevalonate/galactokinase"/>
</dbReference>
<dbReference type="PANTHER" id="PTHR10457:SF7">
    <property type="entry name" value="GALACTOKINASE-RELATED"/>
    <property type="match status" value="1"/>
</dbReference>
<evidence type="ECO:0000259" key="13">
    <source>
        <dbReference type="Pfam" id="PF08544"/>
    </source>
</evidence>
<dbReference type="EMBL" id="VBAI01000090">
    <property type="protein sequence ID" value="TMJ10890.1"/>
    <property type="molecule type" value="Genomic_DNA"/>
</dbReference>
<dbReference type="PRINTS" id="PR00959">
    <property type="entry name" value="MEVGALKINASE"/>
</dbReference>
<dbReference type="PROSITE" id="PS00627">
    <property type="entry name" value="GHMP_KINASES_ATP"/>
    <property type="match status" value="1"/>
</dbReference>
<evidence type="ECO:0000256" key="2">
    <source>
        <dbReference type="ARBA" id="ARBA00022490"/>
    </source>
</evidence>
<dbReference type="InterPro" id="IPR020568">
    <property type="entry name" value="Ribosomal_Su5_D2-typ_SF"/>
</dbReference>
<evidence type="ECO:0000256" key="6">
    <source>
        <dbReference type="ARBA" id="ARBA00022777"/>
    </source>
</evidence>
<keyword evidence="9" id="KW-0299">Galactose metabolism</keyword>
<dbReference type="Proteomes" id="UP000315217">
    <property type="component" value="Unassembled WGS sequence"/>
</dbReference>
<gene>
    <name evidence="15" type="primary">galK</name>
    <name evidence="15" type="ORF">E6G98_06445</name>
</gene>